<reference evidence="1 2" key="1">
    <citation type="journal article" date="2018" name="Front. Plant Sci.">
        <title>Red Clover (Trifolium pratense) and Zigzag Clover (T. medium) - A Picture of Genomic Similarities and Differences.</title>
        <authorList>
            <person name="Dluhosova J."/>
            <person name="Istvanek J."/>
            <person name="Nedelnik J."/>
            <person name="Repkova J."/>
        </authorList>
    </citation>
    <scope>NUCLEOTIDE SEQUENCE [LARGE SCALE GENOMIC DNA]</scope>
    <source>
        <strain evidence="2">cv. 10/8</strain>
        <tissue evidence="1">Leaf</tissue>
    </source>
</reference>
<dbReference type="AlphaFoldDB" id="A0A392RTB7"/>
<accession>A0A392RTB7</accession>
<dbReference type="Proteomes" id="UP000265520">
    <property type="component" value="Unassembled WGS sequence"/>
</dbReference>
<proteinExistence type="predicted"/>
<dbReference type="EMBL" id="LXQA010260635">
    <property type="protein sequence ID" value="MCI38845.1"/>
    <property type="molecule type" value="Genomic_DNA"/>
</dbReference>
<evidence type="ECO:0000313" key="1">
    <source>
        <dbReference type="EMBL" id="MCI38845.1"/>
    </source>
</evidence>
<comment type="caution">
    <text evidence="1">The sequence shown here is derived from an EMBL/GenBank/DDBJ whole genome shotgun (WGS) entry which is preliminary data.</text>
</comment>
<feature type="non-terminal residue" evidence="1">
    <location>
        <position position="1"/>
    </location>
</feature>
<protein>
    <submittedName>
        <fullName evidence="1">Uncharacterized protein</fullName>
    </submittedName>
</protein>
<name>A0A392RTB7_9FABA</name>
<sequence length="61" mass="7062">LKPPKNTLFWELFARLRRATFLRESRQISPDLSAGEKLYATFSPALARLRRARCVVPSLFV</sequence>
<organism evidence="1 2">
    <name type="scientific">Trifolium medium</name>
    <dbReference type="NCBI Taxonomy" id="97028"/>
    <lineage>
        <taxon>Eukaryota</taxon>
        <taxon>Viridiplantae</taxon>
        <taxon>Streptophyta</taxon>
        <taxon>Embryophyta</taxon>
        <taxon>Tracheophyta</taxon>
        <taxon>Spermatophyta</taxon>
        <taxon>Magnoliopsida</taxon>
        <taxon>eudicotyledons</taxon>
        <taxon>Gunneridae</taxon>
        <taxon>Pentapetalae</taxon>
        <taxon>rosids</taxon>
        <taxon>fabids</taxon>
        <taxon>Fabales</taxon>
        <taxon>Fabaceae</taxon>
        <taxon>Papilionoideae</taxon>
        <taxon>50 kb inversion clade</taxon>
        <taxon>NPAAA clade</taxon>
        <taxon>Hologalegina</taxon>
        <taxon>IRL clade</taxon>
        <taxon>Trifolieae</taxon>
        <taxon>Trifolium</taxon>
    </lineage>
</organism>
<evidence type="ECO:0000313" key="2">
    <source>
        <dbReference type="Proteomes" id="UP000265520"/>
    </source>
</evidence>
<keyword evidence="2" id="KW-1185">Reference proteome</keyword>